<accession>A0A1Q9LCR6</accession>
<keyword evidence="2" id="KW-1185">Reference proteome</keyword>
<dbReference type="STRING" id="1193682.BJP25_02040"/>
<name>A0A1Q9LCR6_9PSEU</name>
<dbReference type="EMBL" id="MKQR01000028">
    <property type="protein sequence ID" value="OLR89827.1"/>
    <property type="molecule type" value="Genomic_DNA"/>
</dbReference>
<evidence type="ECO:0000313" key="1">
    <source>
        <dbReference type="EMBL" id="OLR89827.1"/>
    </source>
</evidence>
<dbReference type="OrthoDB" id="3693864at2"/>
<organism evidence="1 2">
    <name type="scientific">Actinokineospora bangkokensis</name>
    <dbReference type="NCBI Taxonomy" id="1193682"/>
    <lineage>
        <taxon>Bacteria</taxon>
        <taxon>Bacillati</taxon>
        <taxon>Actinomycetota</taxon>
        <taxon>Actinomycetes</taxon>
        <taxon>Pseudonocardiales</taxon>
        <taxon>Pseudonocardiaceae</taxon>
        <taxon>Actinokineospora</taxon>
    </lineage>
</organism>
<comment type="caution">
    <text evidence="1">The sequence shown here is derived from an EMBL/GenBank/DDBJ whole genome shotgun (WGS) entry which is preliminary data.</text>
</comment>
<dbReference type="Proteomes" id="UP000186040">
    <property type="component" value="Unassembled WGS sequence"/>
</dbReference>
<dbReference type="AlphaFoldDB" id="A0A1Q9LCR6"/>
<gene>
    <name evidence="1" type="ORF">BJP25_02040</name>
</gene>
<protein>
    <submittedName>
        <fullName evidence="1">Uncharacterized protein</fullName>
    </submittedName>
</protein>
<reference evidence="1 2" key="1">
    <citation type="submission" date="2016-10" db="EMBL/GenBank/DDBJ databases">
        <title>The Draft Genome Sequence of Actinokineospora bangkokensis 44EHWT reveals the biosynthetic pathway of antifungal compounds Thailandins with unusual extender unit butylmalonyl-CoA.</title>
        <authorList>
            <person name="Greule A."/>
            <person name="Intra B."/>
            <person name="Flemming S."/>
            <person name="Rommel M.G."/>
            <person name="Panbangred W."/>
            <person name="Bechthold A."/>
        </authorList>
    </citation>
    <scope>NUCLEOTIDE SEQUENCE [LARGE SCALE GENOMIC DNA]</scope>
    <source>
        <strain evidence="1 2">44EHW</strain>
    </source>
</reference>
<sequence>MAQPFPPGARLLARPASATPCPTCGNPTGRGYPDCTACAAEVDAYWLADWGALLSGSGVAEGTQEEKDLAAQVLTAPPGHHPWTCDDWAMRRTPCPECRAELGSGALDCLSCASADQSRWAWPHLAPTDRMHPNEKALRQAVTRLRSAERGRPGVVSFCKLVLPFLLTGETPTRVQARRIRMHLMAGREDELSEATSIAHMASLPTLPWRS</sequence>
<evidence type="ECO:0000313" key="2">
    <source>
        <dbReference type="Proteomes" id="UP000186040"/>
    </source>
</evidence>
<dbReference type="RefSeq" id="WP_075978034.1">
    <property type="nucleotide sequence ID" value="NZ_MKQR01000028.1"/>
</dbReference>
<proteinExistence type="predicted"/>